<dbReference type="PANTHER" id="PTHR45586:SF1">
    <property type="entry name" value="LIPOPOLYSACCHARIDE ASSEMBLY PROTEIN B"/>
    <property type="match status" value="1"/>
</dbReference>
<dbReference type="PANTHER" id="PTHR45586">
    <property type="entry name" value="TPR REPEAT-CONTAINING PROTEIN PA4667"/>
    <property type="match status" value="1"/>
</dbReference>
<evidence type="ECO:0000313" key="4">
    <source>
        <dbReference type="Proteomes" id="UP000825258"/>
    </source>
</evidence>
<sequence length="576" mass="67322">MAQNEQLALDYIETGQYEKAISLLEPILEKQPSNYYYFDKLLICYQQTEQFEKALSLIQIRIKKYNQPQLLIEEGYIYQLQGNTQKAEKKYNEAINRIYEHPIYSHNLGATFQNKTLLNWALQAYELGQKENPNLNFDYQTALIYGQMGNLEGMTNKLLDYAYSNPSNTPTVQNYFSRFLLENTSETFQNDLKKALLIRTQKTPDIYWNEFLSWFYVQQKDFGKAFIQEKAVYKRNPETLNNIIALGQMSVDDNQKETAQSIFSFILENTQDIGLQIKANEFLMRIKIEESEKTAYPKLKEELNLLLKKFGISPYSLDLQLLTANFECFYLNNPNEASQLLNKSLELPLNPRQIATVKLELADILLYSEKFNQAILFYAQVEDNMKNDEMAHEASMKMAKANYFKNDFDWALQQVKVLKQSSSLLIANDALELFLLIQDNSVEDSLRKSLTAFSKADLKLYQKKKTEALQDFKQILTDYKDDSIVDETLLKIGKIQQDLKQYTEAITSFNEIIEKHTEGVFVDEALYFSAEICRRFLDNPEKAKALYEKVIFNHQDSIYFTESQRQYRLLRGDTNI</sequence>
<dbReference type="Pfam" id="PF13174">
    <property type="entry name" value="TPR_6"/>
    <property type="match status" value="1"/>
</dbReference>
<organism evidence="3 4">
    <name type="scientific">Flavobacterium okayamense</name>
    <dbReference type="NCBI Taxonomy" id="2830782"/>
    <lineage>
        <taxon>Bacteria</taxon>
        <taxon>Pseudomonadati</taxon>
        <taxon>Bacteroidota</taxon>
        <taxon>Flavobacteriia</taxon>
        <taxon>Flavobacteriales</taxon>
        <taxon>Flavobacteriaceae</taxon>
        <taxon>Flavobacterium</taxon>
    </lineage>
</organism>
<dbReference type="EMBL" id="AP024749">
    <property type="protein sequence ID" value="BCY27667.1"/>
    <property type="molecule type" value="Genomic_DNA"/>
</dbReference>
<evidence type="ECO:0000256" key="1">
    <source>
        <dbReference type="ARBA" id="ARBA00022737"/>
    </source>
</evidence>
<keyword evidence="4" id="KW-1185">Reference proteome</keyword>
<keyword evidence="2" id="KW-0802">TPR repeat</keyword>
<protein>
    <recommendedName>
        <fullName evidence="5">Tetratricopeptide repeat-containing protein</fullName>
    </recommendedName>
</protein>
<dbReference type="SUPFAM" id="SSF48452">
    <property type="entry name" value="TPR-like"/>
    <property type="match status" value="3"/>
</dbReference>
<dbReference type="InterPro" id="IPR051012">
    <property type="entry name" value="CellSynth/LPSAsmb/PSIAsmb"/>
</dbReference>
<dbReference type="SMART" id="SM00028">
    <property type="entry name" value="TPR"/>
    <property type="match status" value="6"/>
</dbReference>
<dbReference type="Proteomes" id="UP000825258">
    <property type="component" value="Chromosome"/>
</dbReference>
<name>A0ABN6HTE4_9FLAO</name>
<evidence type="ECO:0000256" key="2">
    <source>
        <dbReference type="ARBA" id="ARBA00022803"/>
    </source>
</evidence>
<accession>A0ABN6HTE4</accession>
<evidence type="ECO:0000313" key="3">
    <source>
        <dbReference type="EMBL" id="BCY27667.1"/>
    </source>
</evidence>
<proteinExistence type="predicted"/>
<evidence type="ECO:0008006" key="5">
    <source>
        <dbReference type="Google" id="ProtNLM"/>
    </source>
</evidence>
<dbReference type="Gene3D" id="1.25.40.10">
    <property type="entry name" value="Tetratricopeptide repeat domain"/>
    <property type="match status" value="4"/>
</dbReference>
<dbReference type="InterPro" id="IPR011990">
    <property type="entry name" value="TPR-like_helical_dom_sf"/>
</dbReference>
<dbReference type="InterPro" id="IPR019734">
    <property type="entry name" value="TPR_rpt"/>
</dbReference>
<reference evidence="3 4" key="1">
    <citation type="submission" date="2021-06" db="EMBL/GenBank/DDBJ databases">
        <title>Whole genome sequences of Flavobacterium sp. KK2020170 and assembly.</title>
        <authorList>
            <person name="Kitahara K."/>
            <person name="Miyoshi S."/>
            <person name="Uesaka K."/>
        </authorList>
    </citation>
    <scope>NUCLEOTIDE SEQUENCE [LARGE SCALE GENOMIC DNA]</scope>
    <source>
        <strain evidence="3 4">KK2020170</strain>
    </source>
</reference>
<gene>
    <name evidence="3" type="ORF">KK2020170_05350</name>
</gene>
<keyword evidence="1" id="KW-0677">Repeat</keyword>